<protein>
    <recommendedName>
        <fullName evidence="2">Novel STAND NTPase 3 domain-containing protein</fullName>
    </recommendedName>
</protein>
<evidence type="ECO:0000256" key="1">
    <source>
        <dbReference type="SAM" id="Coils"/>
    </source>
</evidence>
<dbReference type="Proteomes" id="UP000494218">
    <property type="component" value="Unassembled WGS sequence"/>
</dbReference>
<feature type="domain" description="Novel STAND NTPase 3" evidence="2">
    <location>
        <begin position="137"/>
        <end position="293"/>
    </location>
</feature>
<dbReference type="InterPro" id="IPR049050">
    <property type="entry name" value="nSTAND3"/>
</dbReference>
<organism evidence="3 4">
    <name type="scientific">Burkholderia lata (strain ATCC 17760 / DSM 23089 / LMG 22485 / NCIMB 9086 / R18194 / 383)</name>
    <dbReference type="NCBI Taxonomy" id="482957"/>
    <lineage>
        <taxon>Bacteria</taxon>
        <taxon>Pseudomonadati</taxon>
        <taxon>Pseudomonadota</taxon>
        <taxon>Betaproteobacteria</taxon>
        <taxon>Burkholderiales</taxon>
        <taxon>Burkholderiaceae</taxon>
        <taxon>Burkholderia</taxon>
        <taxon>Burkholderia cepacia complex</taxon>
    </lineage>
</organism>
<dbReference type="InterPro" id="IPR027417">
    <property type="entry name" value="P-loop_NTPase"/>
</dbReference>
<sequence>MLPARDGRDQSTEATVQCKFSSRADGRLRPSDISDELNTVRNLISAGKASVYYFITNLGIDAPVASEIRDALTEAGVLEPHVLGREWLTLQIKSSSRLRALVPRVYGLGDLSTIVDERCAAQTEALLGHLLPSLKVYVPTGAHRTAVRALGENKFVLLLGSPAAGKSMLAAILATTAIDSEHHQTFKCEGPLELRSRWNPHERNRLFWIDDAFGPNQLRDDYVDAWIEFMPKMKAAIELGNHFVLTSRTHIWNAAKHKLGTRNHPLLADGRAVVDVGWLSPEERQQILYNHIKAGIQTKTWKQAVKPHLQSLAEQPYLLPEIARRLGDSSYTTGVKSLPDDLFRFVHEPQEFLKETILELTAAQQAAMTSVFLARSVLPDHSAGDSECKVAADKFGVPVASVIEALGQLQGVFLLKRLESGQMCWGFVHPTFADAISSILSVRSDLVGLYVRGTRLENLLSEAVCEGAPSVRDAVVVPATSFDNLIGRLADAPDAAGLNEKLFLFLVGRCPESVANKVLELDPSILRRHGDERSWHKVGWNNRIRLHGLAHRLGVLEDSVRLATSDELQEAALRNLDLSFLQDDDLLRLISPLELMRLTGKLLGLLDENIGDRISNLADSADPDSDLDDHFDPVSSFLRDIEDLIPDDLQSRIQELQDELADAKRSVKSTESEDSSASFWEKVAPAKVRDVTAGRSIFSDVDD</sequence>
<evidence type="ECO:0000313" key="4">
    <source>
        <dbReference type="Proteomes" id="UP000494218"/>
    </source>
</evidence>
<keyword evidence="1" id="KW-0175">Coiled coil</keyword>
<reference evidence="3 4" key="1">
    <citation type="submission" date="2019-09" db="EMBL/GenBank/DDBJ databases">
        <authorList>
            <person name="Depoorter E."/>
        </authorList>
    </citation>
    <scope>NUCLEOTIDE SEQUENCE [LARGE SCALE GENOMIC DNA]</scope>
    <source>
        <strain evidence="3">LMG 23254</strain>
    </source>
</reference>
<evidence type="ECO:0000259" key="2">
    <source>
        <dbReference type="Pfam" id="PF20720"/>
    </source>
</evidence>
<proteinExistence type="predicted"/>
<dbReference type="AlphaFoldDB" id="A0A6P2PM89"/>
<evidence type="ECO:0000313" key="3">
    <source>
        <dbReference type="EMBL" id="VWC08051.1"/>
    </source>
</evidence>
<accession>A0A6P2PM89</accession>
<dbReference type="SUPFAM" id="SSF52540">
    <property type="entry name" value="P-loop containing nucleoside triphosphate hydrolases"/>
    <property type="match status" value="1"/>
</dbReference>
<feature type="coiled-coil region" evidence="1">
    <location>
        <begin position="646"/>
        <end position="673"/>
    </location>
</feature>
<name>A0A6P2PM89_BURL3</name>
<dbReference type="EMBL" id="CABVPW010000027">
    <property type="protein sequence ID" value="VWC08051.1"/>
    <property type="molecule type" value="Genomic_DNA"/>
</dbReference>
<gene>
    <name evidence="3" type="ORF">BLA23254_05142</name>
</gene>
<dbReference type="Pfam" id="PF20720">
    <property type="entry name" value="nSTAND3"/>
    <property type="match status" value="1"/>
</dbReference>